<dbReference type="InterPro" id="IPR036625">
    <property type="entry name" value="E3-bd_dom_sf"/>
</dbReference>
<evidence type="ECO:0000256" key="7">
    <source>
        <dbReference type="RuleBase" id="RU003423"/>
    </source>
</evidence>
<dbReference type="InterPro" id="IPR011053">
    <property type="entry name" value="Single_hybrid_motif"/>
</dbReference>
<comment type="subunit">
    <text evidence="3">Forms a 24-polypeptide structural core with octahedral symmetry.</text>
</comment>
<dbReference type="Gene3D" id="3.30.559.10">
    <property type="entry name" value="Chloramphenicol acetyltransferase-like domain"/>
    <property type="match status" value="1"/>
</dbReference>
<keyword evidence="4 7" id="KW-0808">Transferase</keyword>
<organism evidence="10 11">
    <name type="scientific">Neptunomonas japonica JAMM 1380</name>
    <dbReference type="NCBI Taxonomy" id="1441457"/>
    <lineage>
        <taxon>Bacteria</taxon>
        <taxon>Pseudomonadati</taxon>
        <taxon>Pseudomonadota</taxon>
        <taxon>Gammaproteobacteria</taxon>
        <taxon>Oceanospirillales</taxon>
        <taxon>Oceanospirillaceae</taxon>
        <taxon>Neptunomonas</taxon>
    </lineage>
</organism>
<gene>
    <name evidence="10" type="ORF">NEJAP_2988</name>
</gene>
<dbReference type="Proteomes" id="UP000595332">
    <property type="component" value="Chromosome"/>
</dbReference>
<evidence type="ECO:0000313" key="10">
    <source>
        <dbReference type="EMBL" id="BBB30927.1"/>
    </source>
</evidence>
<evidence type="ECO:0000256" key="3">
    <source>
        <dbReference type="ARBA" id="ARBA00011484"/>
    </source>
</evidence>
<keyword evidence="6 7" id="KW-0012">Acyltransferase</keyword>
<evidence type="ECO:0000259" key="8">
    <source>
        <dbReference type="PROSITE" id="PS50968"/>
    </source>
</evidence>
<evidence type="ECO:0000256" key="2">
    <source>
        <dbReference type="ARBA" id="ARBA00007317"/>
    </source>
</evidence>
<dbReference type="EMBL" id="AP014546">
    <property type="protein sequence ID" value="BBB30927.1"/>
    <property type="molecule type" value="Genomic_DNA"/>
</dbReference>
<dbReference type="Pfam" id="PF02817">
    <property type="entry name" value="E3_binding"/>
    <property type="match status" value="1"/>
</dbReference>
<name>A0A7R6PQV1_9GAMM</name>
<dbReference type="PROSITE" id="PS51826">
    <property type="entry name" value="PSBD"/>
    <property type="match status" value="1"/>
</dbReference>
<dbReference type="KEGG" id="njp:NEJAP_2988"/>
<evidence type="ECO:0000256" key="4">
    <source>
        <dbReference type="ARBA" id="ARBA00022679"/>
    </source>
</evidence>
<comment type="similarity">
    <text evidence="2 7">Belongs to the 2-oxoacid dehydrogenase family.</text>
</comment>
<dbReference type="EC" id="2.3.1.-" evidence="7"/>
<dbReference type="AlphaFoldDB" id="A0A7R6PQV1"/>
<evidence type="ECO:0000256" key="6">
    <source>
        <dbReference type="ARBA" id="ARBA00023315"/>
    </source>
</evidence>
<dbReference type="PANTHER" id="PTHR43178">
    <property type="entry name" value="DIHYDROLIPOAMIDE ACETYLTRANSFERASE COMPONENT OF PYRUVATE DEHYDROGENASE COMPLEX"/>
    <property type="match status" value="1"/>
</dbReference>
<evidence type="ECO:0000313" key="11">
    <source>
        <dbReference type="Proteomes" id="UP000595332"/>
    </source>
</evidence>
<keyword evidence="11" id="KW-1185">Reference proteome</keyword>
<dbReference type="PROSITE" id="PS00189">
    <property type="entry name" value="LIPOYL"/>
    <property type="match status" value="1"/>
</dbReference>
<keyword evidence="5 7" id="KW-0450">Lipoyl</keyword>
<comment type="cofactor">
    <cofactor evidence="1 7">
        <name>(R)-lipoate</name>
        <dbReference type="ChEBI" id="CHEBI:83088"/>
    </cofactor>
</comment>
<dbReference type="Gene3D" id="2.40.50.100">
    <property type="match status" value="1"/>
</dbReference>
<dbReference type="GO" id="GO:0005737">
    <property type="term" value="C:cytoplasm"/>
    <property type="evidence" value="ECO:0007669"/>
    <property type="project" value="TreeGrafter"/>
</dbReference>
<keyword evidence="10" id="KW-0670">Pyruvate</keyword>
<sequence>MKYFKLPDLGEGLPEADILEWHVSEGEHVNEDQLLVSVETAKAVIDVPSPQTGVIAHLFGAEGDTVHTGEPLVEFISDDKEEDTGTVVGSLVTAETASQEDSFIIGASPSSLAHRQQRATPVIRALANRLDIDLETIKGSGQQGTISTHDVEHAARFNKAFGAPERLKGVRKHMAINMSQAHAQIVPVSLFEDAHISHWSAESDITMRLIQAIAAACQQEPILNSWFDGQQLTLRQHQHIDLGVAVDTDKGLFVPVLRNIAGRSETALREGLDQLRSDVVARTIPAAELQGATITLTNFGTMAGRYATPIIVPPQVAIIGAGVIRNEAVVRNGKIDIGKVLPISLTFDHRVATGGEAARFLSVFIRSLEDNLK</sequence>
<reference evidence="10 11" key="1">
    <citation type="journal article" date="2008" name="Int. J. Syst. Evol. Microbiol.">
        <title>Neptunomonas japonica sp. nov., an Osedax japonicus symbiont-like bacterium isolated from sediment adjacent to sperm whale carcasses off Kagoshima, Japan.</title>
        <authorList>
            <person name="Miyazaki M."/>
            <person name="Nogi Y."/>
            <person name="Fujiwara Y."/>
            <person name="Kawato M."/>
            <person name="Kubokawa K."/>
            <person name="Horikoshi K."/>
        </authorList>
    </citation>
    <scope>NUCLEOTIDE SEQUENCE [LARGE SCALE GENOMIC DNA]</scope>
    <source>
        <strain evidence="10 11">JAMM 1380</strain>
    </source>
</reference>
<dbReference type="InterPro" id="IPR004167">
    <property type="entry name" value="PSBD"/>
</dbReference>
<evidence type="ECO:0000256" key="1">
    <source>
        <dbReference type="ARBA" id="ARBA00001938"/>
    </source>
</evidence>
<dbReference type="InterPro" id="IPR023213">
    <property type="entry name" value="CAT-like_dom_sf"/>
</dbReference>
<protein>
    <recommendedName>
        <fullName evidence="7">Dihydrolipoamide acetyltransferase component of pyruvate dehydrogenase complex</fullName>
        <ecNumber evidence="7">2.3.1.-</ecNumber>
    </recommendedName>
</protein>
<dbReference type="GO" id="GO:0016407">
    <property type="term" value="F:acetyltransferase activity"/>
    <property type="evidence" value="ECO:0007669"/>
    <property type="project" value="TreeGrafter"/>
</dbReference>
<dbReference type="InterPro" id="IPR050743">
    <property type="entry name" value="2-oxoacid_DH_E2_comp"/>
</dbReference>
<dbReference type="SUPFAM" id="SSF52777">
    <property type="entry name" value="CoA-dependent acyltransferases"/>
    <property type="match status" value="1"/>
</dbReference>
<dbReference type="SUPFAM" id="SSF51230">
    <property type="entry name" value="Single hybrid motif"/>
    <property type="match status" value="1"/>
</dbReference>
<dbReference type="CDD" id="cd06849">
    <property type="entry name" value="lipoyl_domain"/>
    <property type="match status" value="1"/>
</dbReference>
<evidence type="ECO:0000256" key="5">
    <source>
        <dbReference type="ARBA" id="ARBA00022823"/>
    </source>
</evidence>
<dbReference type="InterPro" id="IPR003016">
    <property type="entry name" value="2-oxoA_DH_lipoyl-BS"/>
</dbReference>
<feature type="domain" description="Lipoyl-binding" evidence="8">
    <location>
        <begin position="1"/>
        <end position="76"/>
    </location>
</feature>
<proteinExistence type="inferred from homology"/>
<dbReference type="Pfam" id="PF00364">
    <property type="entry name" value="Biotin_lipoyl"/>
    <property type="match status" value="1"/>
</dbReference>
<dbReference type="InterPro" id="IPR001078">
    <property type="entry name" value="2-oxoacid_DH_actylTfrase"/>
</dbReference>
<dbReference type="PROSITE" id="PS50968">
    <property type="entry name" value="BIOTINYL_LIPOYL"/>
    <property type="match status" value="1"/>
</dbReference>
<feature type="domain" description="Peripheral subunit-binding (PSBD)" evidence="9">
    <location>
        <begin position="118"/>
        <end position="155"/>
    </location>
</feature>
<dbReference type="RefSeq" id="WP_201348077.1">
    <property type="nucleotide sequence ID" value="NZ_AP014546.1"/>
</dbReference>
<dbReference type="PANTHER" id="PTHR43178:SF12">
    <property type="entry name" value="DIHYDROLIPOAMIDE ACETYLTRANSFERASE COMPONENT OF PYRUVATE DEHYDROGENASE COMPLEX"/>
    <property type="match status" value="1"/>
</dbReference>
<accession>A0A7R6PQV1</accession>
<evidence type="ECO:0000259" key="9">
    <source>
        <dbReference type="PROSITE" id="PS51826"/>
    </source>
</evidence>
<dbReference type="SUPFAM" id="SSF47005">
    <property type="entry name" value="Peripheral subunit-binding domain of 2-oxo acid dehydrogenase complex"/>
    <property type="match status" value="1"/>
</dbReference>
<dbReference type="InterPro" id="IPR000089">
    <property type="entry name" value="Biotin_lipoyl"/>
</dbReference>
<dbReference type="Gene3D" id="4.10.320.10">
    <property type="entry name" value="E3-binding domain"/>
    <property type="match status" value="1"/>
</dbReference>
<dbReference type="GO" id="GO:0031405">
    <property type="term" value="F:lipoic acid binding"/>
    <property type="evidence" value="ECO:0007669"/>
    <property type="project" value="TreeGrafter"/>
</dbReference>
<dbReference type="Pfam" id="PF00198">
    <property type="entry name" value="2-oxoacid_dh"/>
    <property type="match status" value="1"/>
</dbReference>